<dbReference type="SMART" id="SM00066">
    <property type="entry name" value="GAL4"/>
    <property type="match status" value="1"/>
</dbReference>
<keyword evidence="5" id="KW-0539">Nucleus</keyword>
<dbReference type="InterPro" id="IPR050815">
    <property type="entry name" value="TF_fung"/>
</dbReference>
<dbReference type="GO" id="GO:0000981">
    <property type="term" value="F:DNA-binding transcription factor activity, RNA polymerase II-specific"/>
    <property type="evidence" value="ECO:0007669"/>
    <property type="project" value="InterPro"/>
</dbReference>
<name>A0AAD2H6I6_9AGAR</name>
<keyword evidence="8" id="KW-1185">Reference proteome</keyword>
<reference evidence="7" key="1">
    <citation type="submission" date="2023-11" db="EMBL/GenBank/DDBJ databases">
        <authorList>
            <person name="De Vega J J."/>
            <person name="De Vega J J."/>
        </authorList>
    </citation>
    <scope>NUCLEOTIDE SEQUENCE</scope>
</reference>
<dbReference type="InterPro" id="IPR007219">
    <property type="entry name" value="XnlR_reg_dom"/>
</dbReference>
<proteinExistence type="predicted"/>
<dbReference type="PANTHER" id="PTHR47338">
    <property type="entry name" value="ZN(II)2CYS6 TRANSCRIPTION FACTOR (EUROFUNG)-RELATED"/>
    <property type="match status" value="1"/>
</dbReference>
<evidence type="ECO:0000256" key="1">
    <source>
        <dbReference type="ARBA" id="ARBA00004123"/>
    </source>
</evidence>
<protein>
    <recommendedName>
        <fullName evidence="6">Zn(2)-C6 fungal-type domain-containing protein</fullName>
    </recommendedName>
</protein>
<feature type="domain" description="Zn(2)-C6 fungal-type" evidence="6">
    <location>
        <begin position="20"/>
        <end position="52"/>
    </location>
</feature>
<dbReference type="GO" id="GO:0006351">
    <property type="term" value="P:DNA-templated transcription"/>
    <property type="evidence" value="ECO:0007669"/>
    <property type="project" value="InterPro"/>
</dbReference>
<evidence type="ECO:0000256" key="2">
    <source>
        <dbReference type="ARBA" id="ARBA00022723"/>
    </source>
</evidence>
<comment type="subcellular location">
    <subcellularLocation>
        <location evidence="1">Nucleus</location>
    </subcellularLocation>
</comment>
<comment type="caution">
    <text evidence="7">The sequence shown here is derived from an EMBL/GenBank/DDBJ whole genome shotgun (WGS) entry which is preliminary data.</text>
</comment>
<evidence type="ECO:0000256" key="3">
    <source>
        <dbReference type="ARBA" id="ARBA00023015"/>
    </source>
</evidence>
<organism evidence="7 8">
    <name type="scientific">Mycena citricolor</name>
    <dbReference type="NCBI Taxonomy" id="2018698"/>
    <lineage>
        <taxon>Eukaryota</taxon>
        <taxon>Fungi</taxon>
        <taxon>Dikarya</taxon>
        <taxon>Basidiomycota</taxon>
        <taxon>Agaricomycotina</taxon>
        <taxon>Agaricomycetes</taxon>
        <taxon>Agaricomycetidae</taxon>
        <taxon>Agaricales</taxon>
        <taxon>Marasmiineae</taxon>
        <taxon>Mycenaceae</taxon>
        <taxon>Mycena</taxon>
    </lineage>
</organism>
<dbReference type="PANTHER" id="PTHR47338:SF29">
    <property type="entry name" value="ZN(2)-C6 FUNGAL-TYPE DOMAIN-CONTAINING PROTEIN"/>
    <property type="match status" value="1"/>
</dbReference>
<evidence type="ECO:0000256" key="5">
    <source>
        <dbReference type="ARBA" id="ARBA00023242"/>
    </source>
</evidence>
<keyword evidence="2" id="KW-0479">Metal-binding</keyword>
<evidence type="ECO:0000313" key="7">
    <source>
        <dbReference type="EMBL" id="CAK5270839.1"/>
    </source>
</evidence>
<dbReference type="CDD" id="cd00067">
    <property type="entry name" value="GAL4"/>
    <property type="match status" value="1"/>
</dbReference>
<dbReference type="GO" id="GO:0005634">
    <property type="term" value="C:nucleus"/>
    <property type="evidence" value="ECO:0007669"/>
    <property type="project" value="UniProtKB-SubCell"/>
</dbReference>
<evidence type="ECO:0000256" key="4">
    <source>
        <dbReference type="ARBA" id="ARBA00023163"/>
    </source>
</evidence>
<accession>A0AAD2H6I6</accession>
<keyword evidence="4" id="KW-0804">Transcription</keyword>
<sequence length="536" mass="57585">MSVQGVFAANSFAALPKGKACLNCRRRKIKCDGAQPKCGPCTRYKAFSDCEYGGDGPLSTHVLEEQIAILQARINELEQPASTQQQSRQISPTNTMQLGPLLSYFFNQQISGNVVDQQALQAMPTDLPFIVLQALVHNFLHNASCFGFFLDAQTFHDAITSPSAQDLPQILLNVMYLWGVHLSNDPRITAYEPAFLAHALKSTASGLSGAHPRTVVYSIQASVLLAVYFFRTARRLEARYHTSVAIATALSAGLNRIRGRAAQGGSALGDVGTLEEGERISAFWSAVALGGGWAGCGAMEPNVVFFKSSPSSGVAALTVDTPWPLEPGDYMQNQHLLPARNADTVTRFLTERPCPSSSIPALRAKASILLDLSAQIGARVRAGAVLPSDTSVSSLSLSRTIEAFGSTLPPVQSRDGLVIHTLVYSATIKLFEALSDKHSQARGRVLAATRSIVELLVKADLPQLGVIDPILAPLWASAAQVIVSEITRRRAESGDTQSLVEAIGIVVAAMRLFPFPLMDIHLKKLKDACAPAQIFL</sequence>
<dbReference type="AlphaFoldDB" id="A0AAD2H6I6"/>
<keyword evidence="3" id="KW-0805">Transcription regulation</keyword>
<dbReference type="InterPro" id="IPR036864">
    <property type="entry name" value="Zn2-C6_fun-type_DNA-bd_sf"/>
</dbReference>
<dbReference type="GO" id="GO:0003677">
    <property type="term" value="F:DNA binding"/>
    <property type="evidence" value="ECO:0007669"/>
    <property type="project" value="InterPro"/>
</dbReference>
<dbReference type="SUPFAM" id="SSF57701">
    <property type="entry name" value="Zn2/Cys6 DNA-binding domain"/>
    <property type="match status" value="1"/>
</dbReference>
<dbReference type="EMBL" id="CAVNYO010000169">
    <property type="protein sequence ID" value="CAK5270839.1"/>
    <property type="molecule type" value="Genomic_DNA"/>
</dbReference>
<gene>
    <name evidence="7" type="ORF">MYCIT1_LOCUS15580</name>
</gene>
<dbReference type="Proteomes" id="UP001295794">
    <property type="component" value="Unassembled WGS sequence"/>
</dbReference>
<evidence type="ECO:0000313" key="8">
    <source>
        <dbReference type="Proteomes" id="UP001295794"/>
    </source>
</evidence>
<dbReference type="Gene3D" id="4.10.240.10">
    <property type="entry name" value="Zn(2)-C6 fungal-type DNA-binding domain"/>
    <property type="match status" value="1"/>
</dbReference>
<dbReference type="Pfam" id="PF00172">
    <property type="entry name" value="Zn_clus"/>
    <property type="match status" value="1"/>
</dbReference>
<dbReference type="Pfam" id="PF04082">
    <property type="entry name" value="Fungal_trans"/>
    <property type="match status" value="1"/>
</dbReference>
<dbReference type="CDD" id="cd12148">
    <property type="entry name" value="fungal_TF_MHR"/>
    <property type="match status" value="1"/>
</dbReference>
<dbReference type="GO" id="GO:0008270">
    <property type="term" value="F:zinc ion binding"/>
    <property type="evidence" value="ECO:0007669"/>
    <property type="project" value="InterPro"/>
</dbReference>
<dbReference type="PROSITE" id="PS50048">
    <property type="entry name" value="ZN2_CY6_FUNGAL_2"/>
    <property type="match status" value="1"/>
</dbReference>
<dbReference type="InterPro" id="IPR001138">
    <property type="entry name" value="Zn2Cys6_DnaBD"/>
</dbReference>
<evidence type="ECO:0000259" key="6">
    <source>
        <dbReference type="PROSITE" id="PS50048"/>
    </source>
</evidence>
<dbReference type="PROSITE" id="PS00463">
    <property type="entry name" value="ZN2_CY6_FUNGAL_1"/>
    <property type="match status" value="1"/>
</dbReference>